<dbReference type="GO" id="GO:0006096">
    <property type="term" value="P:glycolytic process"/>
    <property type="evidence" value="ECO:0007669"/>
    <property type="project" value="UniProtKB-KW"/>
</dbReference>
<comment type="pathway">
    <text evidence="2">Carbohydrate metabolism.</text>
</comment>
<gene>
    <name evidence="5" type="ORF">S01H4_04816</name>
</gene>
<comment type="pathway">
    <text evidence="1">Carbohydrate degradation.</text>
</comment>
<dbReference type="PANTHER" id="PTHR19443:SF16">
    <property type="entry name" value="HEXOKINASE TYPE 1-RELATED"/>
    <property type="match status" value="1"/>
</dbReference>
<comment type="caution">
    <text evidence="5">The sequence shown here is derived from an EMBL/GenBank/DDBJ whole genome shotgun (WGS) entry which is preliminary data.</text>
</comment>
<evidence type="ECO:0000259" key="4">
    <source>
        <dbReference type="Pfam" id="PF03727"/>
    </source>
</evidence>
<evidence type="ECO:0000313" key="5">
    <source>
        <dbReference type="EMBL" id="GAG66862.1"/>
    </source>
</evidence>
<dbReference type="GO" id="GO:0001678">
    <property type="term" value="P:intracellular glucose homeostasis"/>
    <property type="evidence" value="ECO:0007669"/>
    <property type="project" value="InterPro"/>
</dbReference>
<dbReference type="Pfam" id="PF03727">
    <property type="entry name" value="Hexokinase_2"/>
    <property type="match status" value="1"/>
</dbReference>
<accession>X1AA15</accession>
<dbReference type="GO" id="GO:0006006">
    <property type="term" value="P:glucose metabolic process"/>
    <property type="evidence" value="ECO:0007669"/>
    <property type="project" value="TreeGrafter"/>
</dbReference>
<dbReference type="GO" id="GO:0005524">
    <property type="term" value="F:ATP binding"/>
    <property type="evidence" value="ECO:0007669"/>
    <property type="project" value="InterPro"/>
</dbReference>
<keyword evidence="3" id="KW-0324">Glycolysis</keyword>
<dbReference type="PANTHER" id="PTHR19443">
    <property type="entry name" value="HEXOKINASE"/>
    <property type="match status" value="1"/>
</dbReference>
<proteinExistence type="predicted"/>
<dbReference type="CDD" id="cd24000">
    <property type="entry name" value="ASKHA_NBD_HK"/>
    <property type="match status" value="1"/>
</dbReference>
<dbReference type="InterPro" id="IPR001312">
    <property type="entry name" value="Hexokinase"/>
</dbReference>
<dbReference type="GO" id="GO:0008865">
    <property type="term" value="F:fructokinase activity"/>
    <property type="evidence" value="ECO:0007669"/>
    <property type="project" value="TreeGrafter"/>
</dbReference>
<dbReference type="InterPro" id="IPR043129">
    <property type="entry name" value="ATPase_NBD"/>
</dbReference>
<feature type="domain" description="Hexokinase C-terminal" evidence="4">
    <location>
        <begin position="47"/>
        <end position="274"/>
    </location>
</feature>
<organism evidence="5">
    <name type="scientific">marine sediment metagenome</name>
    <dbReference type="NCBI Taxonomy" id="412755"/>
    <lineage>
        <taxon>unclassified sequences</taxon>
        <taxon>metagenomes</taxon>
        <taxon>ecological metagenomes</taxon>
    </lineage>
</organism>
<feature type="non-terminal residue" evidence="5">
    <location>
        <position position="1"/>
    </location>
</feature>
<name>X1AA15_9ZZZZ</name>
<evidence type="ECO:0000256" key="2">
    <source>
        <dbReference type="ARBA" id="ARBA00005007"/>
    </source>
</evidence>
<dbReference type="GO" id="GO:0005536">
    <property type="term" value="F:D-glucose binding"/>
    <property type="evidence" value="ECO:0007669"/>
    <property type="project" value="InterPro"/>
</dbReference>
<dbReference type="PRINTS" id="PR00475">
    <property type="entry name" value="HEXOKINASE"/>
</dbReference>
<evidence type="ECO:0000256" key="3">
    <source>
        <dbReference type="ARBA" id="ARBA00023152"/>
    </source>
</evidence>
<evidence type="ECO:0000256" key="1">
    <source>
        <dbReference type="ARBA" id="ARBA00004921"/>
    </source>
</evidence>
<dbReference type="Gene3D" id="3.40.367.20">
    <property type="match status" value="1"/>
</dbReference>
<sequence>HQHQELLQAIKNRGYSGDKKVVILNDTVASLLSGISAFQNRKFESYIGFILGTGLNVCYIEKNKNIKKKFIEDLDQENYQVINIEAGNFSKGPRGEIDIKFDSTTIDPGMYVYEKMLSGAYLGGLATEVIRYAINDGLFTKAFSESFKSSIILESRDIDDFLYYPPKDGYFKNLIKNASNKDLAFIYYIFDNLVERAAILTSIILASAIVKSDKGKNPCYPVCIIAEGSSFYRLKNFQSRVGHYLDNVLLQRGNYHYEINKVDNAIILGAAVAGLIG</sequence>
<dbReference type="EMBL" id="BART01001328">
    <property type="protein sequence ID" value="GAG66862.1"/>
    <property type="molecule type" value="Genomic_DNA"/>
</dbReference>
<dbReference type="InterPro" id="IPR022673">
    <property type="entry name" value="Hexokinase_C"/>
</dbReference>
<reference evidence="5" key="1">
    <citation type="journal article" date="2014" name="Front. Microbiol.">
        <title>High frequency of phylogenetically diverse reductive dehalogenase-homologous genes in deep subseafloor sedimentary metagenomes.</title>
        <authorList>
            <person name="Kawai M."/>
            <person name="Futagami T."/>
            <person name="Toyoda A."/>
            <person name="Takaki Y."/>
            <person name="Nishi S."/>
            <person name="Hori S."/>
            <person name="Arai W."/>
            <person name="Tsubouchi T."/>
            <person name="Morono Y."/>
            <person name="Uchiyama I."/>
            <person name="Ito T."/>
            <person name="Fujiyama A."/>
            <person name="Inagaki F."/>
            <person name="Takami H."/>
        </authorList>
    </citation>
    <scope>NUCLEOTIDE SEQUENCE</scope>
    <source>
        <strain evidence="5">Expedition CK06-06</strain>
    </source>
</reference>
<dbReference type="AlphaFoldDB" id="X1AA15"/>
<dbReference type="GO" id="GO:0004340">
    <property type="term" value="F:glucokinase activity"/>
    <property type="evidence" value="ECO:0007669"/>
    <property type="project" value="TreeGrafter"/>
</dbReference>
<dbReference type="PROSITE" id="PS51748">
    <property type="entry name" value="HEXOKINASE_2"/>
    <property type="match status" value="1"/>
</dbReference>
<dbReference type="SUPFAM" id="SSF53067">
    <property type="entry name" value="Actin-like ATPase domain"/>
    <property type="match status" value="1"/>
</dbReference>
<protein>
    <recommendedName>
        <fullName evidence="4">Hexokinase C-terminal domain-containing protein</fullName>
    </recommendedName>
</protein>